<sequence length="234" mass="25196">MDTVYGYNPYQYNHSEDLGNQMYAHQALSSPFGRAEPGPAVMPVPSGAPWNVQGLPWGGAGAAPGLVTFTGQTPAAPLPGQCQALTPVVHTKRKSLDIEPVIPPKQLITEEKMAAHLNGLHISSDFVSHSTGDELMDVGMDGGLAAVSEKLKGHKIVLAEEIKRIRSEPLLPAALIERLEKPCMSLVVWKPKESLLDQPLPEEDEDSESSDSSSHRHGKRNGVLVPDLGMDVET</sequence>
<proteinExistence type="predicted"/>
<name>A0A8S4DUA4_PLUXY</name>
<evidence type="ECO:0000313" key="3">
    <source>
        <dbReference type="Proteomes" id="UP000653454"/>
    </source>
</evidence>
<dbReference type="EMBL" id="CAJHNJ030000008">
    <property type="protein sequence ID" value="CAG9104597.1"/>
    <property type="molecule type" value="Genomic_DNA"/>
</dbReference>
<dbReference type="AlphaFoldDB" id="A0A8S4DUA4"/>
<accession>A0A8S4DUA4</accession>
<dbReference type="Proteomes" id="UP000653454">
    <property type="component" value="Unassembled WGS sequence"/>
</dbReference>
<dbReference type="InterPro" id="IPR029195">
    <property type="entry name" value="HCFC1R1"/>
</dbReference>
<feature type="compositionally biased region" description="Acidic residues" evidence="1">
    <location>
        <begin position="200"/>
        <end position="209"/>
    </location>
</feature>
<reference evidence="2" key="1">
    <citation type="submission" date="2020-11" db="EMBL/GenBank/DDBJ databases">
        <authorList>
            <person name="Whiteford S."/>
        </authorList>
    </citation>
    <scope>NUCLEOTIDE SEQUENCE</scope>
</reference>
<evidence type="ECO:0000313" key="2">
    <source>
        <dbReference type="EMBL" id="CAG9104597.1"/>
    </source>
</evidence>
<protein>
    <submittedName>
        <fullName evidence="2">(diamondback moth) hypothetical protein</fullName>
    </submittedName>
</protein>
<dbReference type="PANTHER" id="PTHR16246:SF2">
    <property type="entry name" value="HOST CELL FACTOR C1 REGULATOR 1"/>
    <property type="match status" value="1"/>
</dbReference>
<evidence type="ECO:0000256" key="1">
    <source>
        <dbReference type="SAM" id="MobiDB-lite"/>
    </source>
</evidence>
<feature type="region of interest" description="Disordered" evidence="1">
    <location>
        <begin position="195"/>
        <end position="234"/>
    </location>
</feature>
<comment type="caution">
    <text evidence="2">The sequence shown here is derived from an EMBL/GenBank/DDBJ whole genome shotgun (WGS) entry which is preliminary data.</text>
</comment>
<keyword evidence="3" id="KW-1185">Reference proteome</keyword>
<gene>
    <name evidence="2" type="ORF">PLXY2_LOCUS3140</name>
</gene>
<organism evidence="2 3">
    <name type="scientific">Plutella xylostella</name>
    <name type="common">Diamondback moth</name>
    <name type="synonym">Plutella maculipennis</name>
    <dbReference type="NCBI Taxonomy" id="51655"/>
    <lineage>
        <taxon>Eukaryota</taxon>
        <taxon>Metazoa</taxon>
        <taxon>Ecdysozoa</taxon>
        <taxon>Arthropoda</taxon>
        <taxon>Hexapoda</taxon>
        <taxon>Insecta</taxon>
        <taxon>Pterygota</taxon>
        <taxon>Neoptera</taxon>
        <taxon>Endopterygota</taxon>
        <taxon>Lepidoptera</taxon>
        <taxon>Glossata</taxon>
        <taxon>Ditrysia</taxon>
        <taxon>Yponomeutoidea</taxon>
        <taxon>Plutellidae</taxon>
        <taxon>Plutella</taxon>
    </lineage>
</organism>
<dbReference type="PANTHER" id="PTHR16246">
    <property type="entry name" value="HOST CELL FACTOR C1 REGULATOR 1"/>
    <property type="match status" value="1"/>
</dbReference>